<sequence length="716" mass="82005">MIRTLFFFLFYLIVSLIFAQSKESLAVPENFNPVLNMIASEANGEIFHRAYTNAQFLEQLLDNGTYEDIKLAEKIIPGLLSTQELRKESPHYGGFRWEVETPLVDDLNAVEFVLDALIPAMIRNQHKLSSDKREQLIHSIRLGLKNIAKINVSNTYTNIILKDISNTSLGGELLNDSIIANRGYKRMKEWMEFTDDSGTAYEYNSLPYMAVALDVLSKLEKQVKHKPTQLRAKLMLARLSLASGLHLHASTNRWAGPHGRAYHNSYISEGGWYKLEEQELKTIEKWIQDGTVPFWIEELLTEKALPNTVKETTSRSEEIMISTSLTKNYTFGVATRNMFNQSNRFIDWQSNVFCSNFVRPNHEIPGVFYTRYILDDKWLGDFSAGPGRPYDMLIPDMGHFQGVQDANRAIGVYIPRNLNALEHHSSAKSVIALPRWDNNFDEIWVDDKKVTTFPFQFQQGQTVVVSSGNVYFAVRPFTISNLSTNPQLFIKELNDKDHTLTIEMYNYSGPQKTFWELAYPGTFYQGQPQNGFYSEMANKTDYKSPSDFAKTINSGTFEDVCDPKKTYTGTETRKWLLEYKREGRALGIEVDLFDWFQPTKRWTDKGEITLPMLESKWAIEDRSGDISIQNVQLKTKENEVSWMYVSPSKETIVAAYHGFEDSALRLVFPDKSSVAFPNIEAGILIWHKGILEYNVLGNDQNPIVINKGALNKIIQN</sequence>
<gene>
    <name evidence="1" type="ORF">JCM19301_1999</name>
</gene>
<evidence type="ECO:0000313" key="2">
    <source>
        <dbReference type="Proteomes" id="UP000029641"/>
    </source>
</evidence>
<dbReference type="STRING" id="504487.JCM19538_1731"/>
<proteinExistence type="predicted"/>
<dbReference type="EMBL" id="BBNR01000019">
    <property type="protein sequence ID" value="GAL68392.1"/>
    <property type="molecule type" value="Genomic_DNA"/>
</dbReference>
<reference evidence="1 2" key="1">
    <citation type="journal article" date="2014" name="Genome Announc.">
        <title>Draft Genome Sequence of Marine Flavobacterium Jejuia pallidilutea Strain 11shimoA1 and Pigmentation Mutants.</title>
        <authorList>
            <person name="Takatani N."/>
            <person name="Nakanishi M."/>
            <person name="Meirelles P."/>
            <person name="Mino S."/>
            <person name="Suda W."/>
            <person name="Oshima K."/>
            <person name="Hattori M."/>
            <person name="Ohkuma M."/>
            <person name="Hosokawa M."/>
            <person name="Miyashita K."/>
            <person name="Thompson F.L."/>
            <person name="Niwa A."/>
            <person name="Sawabe T."/>
            <person name="Sawabe T."/>
        </authorList>
    </citation>
    <scope>NUCLEOTIDE SEQUENCE [LARGE SCALE GENOMIC DNA]</scope>
    <source>
        <strain evidence="1 2">JCM 19301</strain>
    </source>
</reference>
<organism evidence="1 2">
    <name type="scientific">Jejuia pallidilutea</name>
    <dbReference type="NCBI Taxonomy" id="504487"/>
    <lineage>
        <taxon>Bacteria</taxon>
        <taxon>Pseudomonadati</taxon>
        <taxon>Bacteroidota</taxon>
        <taxon>Flavobacteriia</taxon>
        <taxon>Flavobacteriales</taxon>
        <taxon>Flavobacteriaceae</taxon>
        <taxon>Jejuia</taxon>
    </lineage>
</organism>
<evidence type="ECO:0000313" key="1">
    <source>
        <dbReference type="EMBL" id="GAL68392.1"/>
    </source>
</evidence>
<comment type="caution">
    <text evidence="1">The sequence shown here is derived from an EMBL/GenBank/DDBJ whole genome shotgun (WGS) entry which is preliminary data.</text>
</comment>
<dbReference type="AlphaFoldDB" id="A0A090WLQ0"/>
<name>A0A090WLQ0_9FLAO</name>
<dbReference type="OrthoDB" id="9813410at2"/>
<accession>A0A090WLQ0</accession>
<protein>
    <submittedName>
        <fullName evidence="1">Uncharacterized protein</fullName>
    </submittedName>
</protein>
<dbReference type="RefSeq" id="WP_042245518.1">
    <property type="nucleotide sequence ID" value="NZ_BBNY01000010.1"/>
</dbReference>
<dbReference type="eggNOG" id="ENOG502ZAV2">
    <property type="taxonomic scope" value="Bacteria"/>
</dbReference>
<dbReference type="Proteomes" id="UP000029641">
    <property type="component" value="Unassembled WGS sequence"/>
</dbReference>